<gene>
    <name evidence="2" type="ORF">EX30DRAFT_342666</name>
</gene>
<dbReference type="Proteomes" id="UP000298138">
    <property type="component" value="Unassembled WGS sequence"/>
</dbReference>
<feature type="compositionally biased region" description="Polar residues" evidence="1">
    <location>
        <begin position="20"/>
        <end position="31"/>
    </location>
</feature>
<dbReference type="InParanoid" id="A0A4S2MSN5"/>
<name>A0A4S2MSN5_9PEZI</name>
<dbReference type="EMBL" id="ML220134">
    <property type="protein sequence ID" value="TGZ79198.1"/>
    <property type="molecule type" value="Genomic_DNA"/>
</dbReference>
<feature type="region of interest" description="Disordered" evidence="1">
    <location>
        <begin position="71"/>
        <end position="98"/>
    </location>
</feature>
<evidence type="ECO:0000313" key="3">
    <source>
        <dbReference type="Proteomes" id="UP000298138"/>
    </source>
</evidence>
<organism evidence="2 3">
    <name type="scientific">Ascodesmis nigricans</name>
    <dbReference type="NCBI Taxonomy" id="341454"/>
    <lineage>
        <taxon>Eukaryota</taxon>
        <taxon>Fungi</taxon>
        <taxon>Dikarya</taxon>
        <taxon>Ascomycota</taxon>
        <taxon>Pezizomycotina</taxon>
        <taxon>Pezizomycetes</taxon>
        <taxon>Pezizales</taxon>
        <taxon>Ascodesmidaceae</taxon>
        <taxon>Ascodesmis</taxon>
    </lineage>
</organism>
<sequence>MPQWPSTTKAPKRKADEISTAANPPRTDNSDCNITAILTIVTDNDTHGSAKQTMIFTEGSALTTVVSRELEQKNGDTTSEGPRKSPKPPGRSSPPSTMWIYKTHRKNWGRHEWCRGRCNEDEWDFEYVYGSREAARKKLLEMKEEMEEGDWLEASEPPCDDKDCGDCLVQYDPNRALRYRIEDGDDFMSLVGIKYNKRDYLHVLAKVEKHEVRY</sequence>
<evidence type="ECO:0000313" key="2">
    <source>
        <dbReference type="EMBL" id="TGZ79198.1"/>
    </source>
</evidence>
<protein>
    <submittedName>
        <fullName evidence="2">Uncharacterized protein</fullName>
    </submittedName>
</protein>
<evidence type="ECO:0000256" key="1">
    <source>
        <dbReference type="SAM" id="MobiDB-lite"/>
    </source>
</evidence>
<reference evidence="2 3" key="1">
    <citation type="submission" date="2019-04" db="EMBL/GenBank/DDBJ databases">
        <title>Comparative genomics and transcriptomics to analyze fruiting body development in filamentous ascomycetes.</title>
        <authorList>
            <consortium name="DOE Joint Genome Institute"/>
            <person name="Lutkenhaus R."/>
            <person name="Traeger S."/>
            <person name="Breuer J."/>
            <person name="Kuo A."/>
            <person name="Lipzen A."/>
            <person name="Pangilinan J."/>
            <person name="Dilworth D."/>
            <person name="Sandor L."/>
            <person name="Poggeler S."/>
            <person name="Barry K."/>
            <person name="Grigoriev I.V."/>
            <person name="Nowrousian M."/>
        </authorList>
    </citation>
    <scope>NUCLEOTIDE SEQUENCE [LARGE SCALE GENOMIC DNA]</scope>
    <source>
        <strain evidence="2 3">CBS 389.68</strain>
    </source>
</reference>
<dbReference type="AlphaFoldDB" id="A0A4S2MSN5"/>
<accession>A0A4S2MSN5</accession>
<feature type="region of interest" description="Disordered" evidence="1">
    <location>
        <begin position="1"/>
        <end position="31"/>
    </location>
</feature>
<proteinExistence type="predicted"/>
<keyword evidence="3" id="KW-1185">Reference proteome</keyword>